<sequence>MKRDALNQQYQFLPNLMLRFPSYHSEGEITKEMIREFIKDDFFMEALWIASRDLYEAVLRIDTITDPKKLEKIEVALSKYINRTKNRATPFGLFAGCAPVTWATDTKLELGAINKHTRLDMGVLCTIFRYLLKNERIKKSLSYSVNKTLYDIDGNYRMVDYKTLGYRKYTVSSVSGSEYLEGIINFCKQTKPYPAIAAFIAEAFEVEVEEAGLFLDELIDGQVLWSDLEPRVSGPDFLDQIIESLADVLTADPDHDDALTYLLAFKKIKSVLADTGSIIHKKEEISGILHQLNIEFNSESMFQVDLYKDGSEQTLSNSYADKLIEAVQFLSQLTPKHNNKDLQAFKNRFADRYDEQEIPLLQALDPESGLGYAANTHLAGEAPLVHRMVFSSGTTSEIRETQYTEFSKWLIGYLTSNPLSKEICLDQHDLGNLNINPSDLPPSFSIIFRLNGGEEDQIYLEHCGWPTGACMIGRFGYGDQKFEQILQDINTVENAYYEGAVVAEVAHLPEDRHGNIASRPKFRNYQIPVLAGSGSDESEISLNDLMVSVRNGQLYLRSKRLNKAVIPRLSNAHNYGMNALPVYHFLGDLQGDDHKYWLGLNLEVLPKLGICKIPRIKYKEVILSLASWYLQAEDIKEILTVNAPDHDKKVKQFFEKWELPRVFIFADEDNELLVHQENRIEVLAWLSACKKRSQIVLKEYLPVSNTLLKDADAKAVNNQFVALLTRKDDKKRPKPVFNANHQNDQEVKRQYFPGEEWLYVKIYSGIKTADQLIGNELLDLAKQLVNTGLIDQWFFIRYADPEPHLRFRVHVTTLDGLGTVMREINRAFEKLSETGLIWKMQFDTYEREIERYTAGGIALSEQLFYYDSLAVSSFLSRRDMVESFEQLRWLWGIRSIDSLLNDFEFSLADKLKVMEILSASFHQEFNSDALLIKQLSQKYRFSKELIAKHLDAGNDFSGSDLLQYRSFEIIPLARTIREKIADGSINQDLNSLLISYIHMNMNRLFKTKHRVHELVVYDFLLMYYKSTFHRQKTGI</sequence>
<dbReference type="STRING" id="332999.SAMN04488511_103245"/>
<dbReference type="InterPro" id="IPR023809">
    <property type="entry name" value="Thiopep_bacteriocin_synth_dom"/>
</dbReference>
<name>A0A1I0SU90_9SPHI</name>
<keyword evidence="4" id="KW-1185">Reference proteome</keyword>
<accession>A0A1I0SU90</accession>
<evidence type="ECO:0000259" key="1">
    <source>
        <dbReference type="Pfam" id="PF04738"/>
    </source>
</evidence>
<gene>
    <name evidence="3" type="ORF">SAMN04488511_103245</name>
</gene>
<protein>
    <submittedName>
        <fullName evidence="3">Thiopeptide-type bacteriocin biosynthesis domain-containing protein</fullName>
    </submittedName>
</protein>
<feature type="domain" description="Lantibiotic dehydratase N-terminal" evidence="1">
    <location>
        <begin position="40"/>
        <end position="680"/>
    </location>
</feature>
<dbReference type="OrthoDB" id="1273722at2"/>
<reference evidence="4" key="1">
    <citation type="submission" date="2016-10" db="EMBL/GenBank/DDBJ databases">
        <authorList>
            <person name="Varghese N."/>
            <person name="Submissions S."/>
        </authorList>
    </citation>
    <scope>NUCLEOTIDE SEQUENCE [LARGE SCALE GENOMIC DNA]</scope>
    <source>
        <strain evidence="4">DSM 18130</strain>
    </source>
</reference>
<dbReference type="EMBL" id="FOJM01000003">
    <property type="protein sequence ID" value="SFA43061.1"/>
    <property type="molecule type" value="Genomic_DNA"/>
</dbReference>
<feature type="domain" description="Thiopeptide-type bacteriocin biosynthesis" evidence="2">
    <location>
        <begin position="757"/>
        <end position="1024"/>
    </location>
</feature>
<organism evidence="3 4">
    <name type="scientific">Pedobacter suwonensis</name>
    <dbReference type="NCBI Taxonomy" id="332999"/>
    <lineage>
        <taxon>Bacteria</taxon>
        <taxon>Pseudomonadati</taxon>
        <taxon>Bacteroidota</taxon>
        <taxon>Sphingobacteriia</taxon>
        <taxon>Sphingobacteriales</taxon>
        <taxon>Sphingobacteriaceae</taxon>
        <taxon>Pedobacter</taxon>
    </lineage>
</organism>
<dbReference type="AlphaFoldDB" id="A0A1I0SU90"/>
<dbReference type="Proteomes" id="UP000198836">
    <property type="component" value="Unassembled WGS sequence"/>
</dbReference>
<evidence type="ECO:0000313" key="3">
    <source>
        <dbReference type="EMBL" id="SFA43061.1"/>
    </source>
</evidence>
<evidence type="ECO:0000313" key="4">
    <source>
        <dbReference type="Proteomes" id="UP000198836"/>
    </source>
</evidence>
<dbReference type="InterPro" id="IPR006827">
    <property type="entry name" value="Lant_deHydtase_N"/>
</dbReference>
<evidence type="ECO:0000259" key="2">
    <source>
        <dbReference type="Pfam" id="PF14028"/>
    </source>
</evidence>
<dbReference type="Pfam" id="PF04738">
    <property type="entry name" value="Lant_dehydr_N"/>
    <property type="match status" value="1"/>
</dbReference>
<dbReference type="RefSeq" id="WP_090981134.1">
    <property type="nucleotide sequence ID" value="NZ_FOJM01000003.1"/>
</dbReference>
<proteinExistence type="predicted"/>
<dbReference type="NCBIfam" id="TIGR03891">
    <property type="entry name" value="thiopep_ocin"/>
    <property type="match status" value="1"/>
</dbReference>
<dbReference type="Pfam" id="PF14028">
    <property type="entry name" value="Lant_dehydr_C"/>
    <property type="match status" value="1"/>
</dbReference>